<reference evidence="4" key="2">
    <citation type="submission" date="2025-08" db="UniProtKB">
        <authorList>
            <consortium name="Ensembl"/>
        </authorList>
    </citation>
    <scope>IDENTIFICATION</scope>
</reference>
<evidence type="ECO:0000256" key="2">
    <source>
        <dbReference type="PROSITE-ProRule" id="PRU00176"/>
    </source>
</evidence>
<evidence type="ECO:0000256" key="1">
    <source>
        <dbReference type="ARBA" id="ARBA00022884"/>
    </source>
</evidence>
<dbReference type="PROSITE" id="PS50102">
    <property type="entry name" value="RRM"/>
    <property type="match status" value="4"/>
</dbReference>
<dbReference type="PANTHER" id="PTHR48027">
    <property type="entry name" value="HETEROGENEOUS NUCLEAR RIBONUCLEOPROTEIN 87F-RELATED"/>
    <property type="match status" value="1"/>
</dbReference>
<feature type="domain" description="RRM" evidence="3">
    <location>
        <begin position="380"/>
        <end position="452"/>
    </location>
</feature>
<dbReference type="Gene3D" id="3.30.70.330">
    <property type="match status" value="4"/>
</dbReference>
<dbReference type="Ensembl" id="ENSECRT00000010767.1">
    <property type="protein sequence ID" value="ENSECRP00000010590.1"/>
    <property type="gene ID" value="ENSECRG00000007051.1"/>
</dbReference>
<dbReference type="GeneID" id="114655327"/>
<dbReference type="InterPro" id="IPR052462">
    <property type="entry name" value="SLIRP/GR-RBP-like"/>
</dbReference>
<keyword evidence="5" id="KW-1185">Reference proteome</keyword>
<sequence>MDENSFRSDDPPNSRLFVVTCKSTAEEVIRQTFAQFEGVQNISTVKDKHTKEYKGVAFVKFAKSSQACLAMEEMHGKCLTEGTKPIKVFIAQSRGSGSHRDLEDEDLTRIFVMIPKSYTEEDLRDSFQEYGDIEYCVILKDRSTGESRGLGYVRFLKPSQAALAIENCDRDFRAILAEPKNKAQSSTDYEGFGNSRTEHVSHDVGMNTYSFGESSNFGMSDMRRESNETITKCLLVSSRGSVTQEQLFSLFDIIPGMDYCEMQRDSYGYYKGQAMIRYNNVGSAVYAKEKLDGFEYPPGNRLSVSYVDDGEDRSSPVGMMALQLVAAQMMSMVWSSPSGQQLIKNNSGFSSGNSSHVPRVQTDAVLPPRKVMTSDSRVKERLFVVFNPVPLSIDILEDIFSRFGNLIEAYVVPGRNVGYIKYSDRKSASDAIAALHGKVVNGVRLKVMPADPQKEESHKRQRTY</sequence>
<keyword evidence="1 2" id="KW-0694">RNA-binding</keyword>
<evidence type="ECO:0000313" key="4">
    <source>
        <dbReference type="Ensembl" id="ENSECRP00000010590.1"/>
    </source>
</evidence>
<name>A0A8C4X7K3_ERPCA</name>
<accession>A0A8C4X7K3</accession>
<dbReference type="CTD" id="129831"/>
<dbReference type="FunFam" id="3.30.70.330:FF:000292">
    <property type="entry name" value="RNA-binding motif protein 45"/>
    <property type="match status" value="1"/>
</dbReference>
<protein>
    <submittedName>
        <fullName evidence="4">RNA binding motif protein 45</fullName>
    </submittedName>
</protein>
<dbReference type="InterPro" id="IPR012677">
    <property type="entry name" value="Nucleotide-bd_a/b_plait_sf"/>
</dbReference>
<evidence type="ECO:0000259" key="3">
    <source>
        <dbReference type="PROSITE" id="PS50102"/>
    </source>
</evidence>
<dbReference type="RefSeq" id="XP_028662064.1">
    <property type="nucleotide sequence ID" value="XM_028806231.2"/>
</dbReference>
<dbReference type="OrthoDB" id="78437at2759"/>
<feature type="domain" description="RRM" evidence="3">
    <location>
        <begin position="108"/>
        <end position="179"/>
    </location>
</feature>
<dbReference type="AlphaFoldDB" id="A0A8C4X7K3"/>
<dbReference type="InterPro" id="IPR034203">
    <property type="entry name" value="RBM45_RRM1"/>
</dbReference>
<dbReference type="InterPro" id="IPR034206">
    <property type="entry name" value="RBM45_RRM2"/>
</dbReference>
<feature type="domain" description="RRM" evidence="3">
    <location>
        <begin position="14"/>
        <end position="93"/>
    </location>
</feature>
<organism evidence="4 5">
    <name type="scientific">Erpetoichthys calabaricus</name>
    <name type="common">Rope fish</name>
    <name type="synonym">Calamoichthys calabaricus</name>
    <dbReference type="NCBI Taxonomy" id="27687"/>
    <lineage>
        <taxon>Eukaryota</taxon>
        <taxon>Metazoa</taxon>
        <taxon>Chordata</taxon>
        <taxon>Craniata</taxon>
        <taxon>Vertebrata</taxon>
        <taxon>Euteleostomi</taxon>
        <taxon>Actinopterygii</taxon>
        <taxon>Polypteriformes</taxon>
        <taxon>Polypteridae</taxon>
        <taxon>Erpetoichthys</taxon>
    </lineage>
</organism>
<gene>
    <name evidence="4" type="primary">RBM45</name>
    <name evidence="4" type="synonym">rbm45</name>
</gene>
<dbReference type="CDD" id="cd12369">
    <property type="entry name" value="RRM4_RBM45"/>
    <property type="match status" value="1"/>
</dbReference>
<dbReference type="SMART" id="SM00360">
    <property type="entry name" value="RRM"/>
    <property type="match status" value="4"/>
</dbReference>
<feature type="domain" description="RRM" evidence="3">
    <location>
        <begin position="232"/>
        <end position="309"/>
    </location>
</feature>
<dbReference type="CDD" id="cd12367">
    <property type="entry name" value="RRM2_RBM45"/>
    <property type="match status" value="1"/>
</dbReference>
<dbReference type="InterPro" id="IPR034207">
    <property type="entry name" value="RBM45_RRM3"/>
</dbReference>
<reference evidence="4" key="3">
    <citation type="submission" date="2025-09" db="UniProtKB">
        <authorList>
            <consortium name="Ensembl"/>
        </authorList>
    </citation>
    <scope>IDENTIFICATION</scope>
</reference>
<dbReference type="Pfam" id="PF00076">
    <property type="entry name" value="RRM_1"/>
    <property type="match status" value="4"/>
</dbReference>
<dbReference type="SUPFAM" id="SSF54928">
    <property type="entry name" value="RNA-binding domain, RBD"/>
    <property type="match status" value="2"/>
</dbReference>
<proteinExistence type="predicted"/>
<dbReference type="InterPro" id="IPR034208">
    <property type="entry name" value="RBM45_RRM4"/>
</dbReference>
<dbReference type="FunFam" id="3.30.70.330:FF:000988">
    <property type="entry name" value="Developmentally regulated RNA-binding protein"/>
    <property type="match status" value="1"/>
</dbReference>
<dbReference type="InterPro" id="IPR000504">
    <property type="entry name" value="RRM_dom"/>
</dbReference>
<evidence type="ECO:0000313" key="5">
    <source>
        <dbReference type="Proteomes" id="UP000694620"/>
    </source>
</evidence>
<dbReference type="CDD" id="cd12366">
    <property type="entry name" value="RRM1_RBM45"/>
    <property type="match status" value="1"/>
</dbReference>
<reference evidence="4" key="1">
    <citation type="submission" date="2021-06" db="EMBL/GenBank/DDBJ databases">
        <authorList>
            <consortium name="Wellcome Sanger Institute Data Sharing"/>
        </authorList>
    </citation>
    <scope>NUCLEOTIDE SEQUENCE [LARGE SCALE GENOMIC DNA]</scope>
</reference>
<dbReference type="InterPro" id="IPR035979">
    <property type="entry name" value="RBD_domain_sf"/>
</dbReference>
<dbReference type="GO" id="GO:0003723">
    <property type="term" value="F:RNA binding"/>
    <property type="evidence" value="ECO:0007669"/>
    <property type="project" value="UniProtKB-UniRule"/>
</dbReference>
<dbReference type="Proteomes" id="UP000694620">
    <property type="component" value="Chromosome 8"/>
</dbReference>
<dbReference type="CDD" id="cd12368">
    <property type="entry name" value="RRM3_RBM45"/>
    <property type="match status" value="1"/>
</dbReference>
<dbReference type="GeneTree" id="ENSGT00680000100059"/>